<feature type="transmembrane region" description="Helical" evidence="7">
    <location>
        <begin position="463"/>
        <end position="488"/>
    </location>
</feature>
<evidence type="ECO:0000256" key="4">
    <source>
        <dbReference type="ARBA" id="ARBA00022692"/>
    </source>
</evidence>
<protein>
    <submittedName>
        <fullName evidence="8">Extreme acid sensitivity protein</fullName>
    </submittedName>
</protein>
<feature type="transmembrane region" description="Helical" evidence="7">
    <location>
        <begin position="377"/>
        <end position="400"/>
    </location>
</feature>
<dbReference type="OrthoDB" id="3170677at2"/>
<keyword evidence="9" id="KW-1185">Reference proteome</keyword>
<dbReference type="GO" id="GO:0022857">
    <property type="term" value="F:transmembrane transporter activity"/>
    <property type="evidence" value="ECO:0007669"/>
    <property type="project" value="InterPro"/>
</dbReference>
<dbReference type="PIRSF" id="PIRSF006060">
    <property type="entry name" value="AA_transporter"/>
    <property type="match status" value="1"/>
</dbReference>
<evidence type="ECO:0000256" key="6">
    <source>
        <dbReference type="ARBA" id="ARBA00023136"/>
    </source>
</evidence>
<dbReference type="GO" id="GO:0005886">
    <property type="term" value="C:plasma membrane"/>
    <property type="evidence" value="ECO:0007669"/>
    <property type="project" value="UniProtKB-SubCell"/>
</dbReference>
<keyword evidence="6 7" id="KW-0472">Membrane</keyword>
<sequence length="513" mass="54652">MAEVRTREVTAHTDTEMAQDQTKVLQRTLSRFDIVFLIVSAVVGLEMLGSVSAQGPQTFTWLVILIVVFLVPYALIFAETGSAFVGEGGVYLWTRKAFGRPAAAVASALTWITQPVWVGGSMAFLNAEAARNHVVHFAPGSTPDYLFKLVFIWLTVLAAILSLKKAKWIPTAGAFLKIAFLALFILTAAFYATRHGVQHLPMSGFSPTLSGFVTLTPLLLFAFLGFEGSSSASGEMHNAQHDVSVSVLRSSAMAGIFYLIPVLTILLVIPPTMIDGVSGLLTAVSTVFSVYGPASGAMMTLAVALFMGANVGQGAAWMIMSDRMQAMAAADGSFFGGFFGHFHPTLGTPVRVNLLSGTVSTAFMLAAMQLTGSSASLFNVVLGVAITTYLFSYLLIIPAAARLRTRFPDAERPFRVPGPNWVFVGMCVITTALVALGSWVTVFPGTLEALLGLPHDFSQASGVSYGAFEALTLGTIGFIVALSLVGYLRGARLRSRFTSVPDADLRESLTSAR</sequence>
<keyword evidence="3" id="KW-1003">Cell membrane</keyword>
<name>A0A3S4V6J5_9ACTN</name>
<evidence type="ECO:0000256" key="7">
    <source>
        <dbReference type="SAM" id="Phobius"/>
    </source>
</evidence>
<proteinExistence type="predicted"/>
<comment type="subcellular location">
    <subcellularLocation>
        <location evidence="1">Cell membrane</location>
        <topology evidence="1">Multi-pass membrane protein</topology>
    </subcellularLocation>
</comment>
<evidence type="ECO:0000313" key="8">
    <source>
        <dbReference type="EMBL" id="VEI03056.1"/>
    </source>
</evidence>
<feature type="transmembrane region" description="Helical" evidence="7">
    <location>
        <begin position="34"/>
        <end position="53"/>
    </location>
</feature>
<keyword evidence="4 7" id="KW-0812">Transmembrane</keyword>
<evidence type="ECO:0000256" key="1">
    <source>
        <dbReference type="ARBA" id="ARBA00004651"/>
    </source>
</evidence>
<dbReference type="RefSeq" id="WP_051238534.1">
    <property type="nucleotide sequence ID" value="NZ_LR134473.1"/>
</dbReference>
<feature type="transmembrane region" description="Helical" evidence="7">
    <location>
        <begin position="290"/>
        <end position="311"/>
    </location>
</feature>
<evidence type="ECO:0000313" key="9">
    <source>
        <dbReference type="Proteomes" id="UP000277858"/>
    </source>
</evidence>
<evidence type="ECO:0000256" key="3">
    <source>
        <dbReference type="ARBA" id="ARBA00022475"/>
    </source>
</evidence>
<dbReference type="Proteomes" id="UP000277858">
    <property type="component" value="Chromosome"/>
</dbReference>
<feature type="transmembrane region" description="Helical" evidence="7">
    <location>
        <begin position="175"/>
        <end position="193"/>
    </location>
</feature>
<dbReference type="Pfam" id="PF13520">
    <property type="entry name" value="AA_permease_2"/>
    <property type="match status" value="1"/>
</dbReference>
<dbReference type="PANTHER" id="PTHR42770:SF15">
    <property type="entry name" value="GLUTAMATE_GAMMA-AMINOBUTYRATE ANTIPORTER-RELATED"/>
    <property type="match status" value="1"/>
</dbReference>
<reference evidence="8 9" key="1">
    <citation type="submission" date="2018-12" db="EMBL/GenBank/DDBJ databases">
        <authorList>
            <consortium name="Pathogen Informatics"/>
        </authorList>
    </citation>
    <scope>NUCLEOTIDE SEQUENCE [LARGE SCALE GENOMIC DNA]</scope>
    <source>
        <strain evidence="8 9">NCTC13652</strain>
    </source>
</reference>
<feature type="transmembrane region" description="Helical" evidence="7">
    <location>
        <begin position="421"/>
        <end position="443"/>
    </location>
</feature>
<accession>A0A3S4V6J5</accession>
<dbReference type="EMBL" id="LR134473">
    <property type="protein sequence ID" value="VEI03056.1"/>
    <property type="molecule type" value="Genomic_DNA"/>
</dbReference>
<organism evidence="8 9">
    <name type="scientific">Acidipropionibacterium jensenii</name>
    <dbReference type="NCBI Taxonomy" id="1749"/>
    <lineage>
        <taxon>Bacteria</taxon>
        <taxon>Bacillati</taxon>
        <taxon>Actinomycetota</taxon>
        <taxon>Actinomycetes</taxon>
        <taxon>Propionibacteriales</taxon>
        <taxon>Propionibacteriaceae</taxon>
        <taxon>Acidipropionibacterium</taxon>
    </lineage>
</organism>
<dbReference type="Gene3D" id="1.20.1740.10">
    <property type="entry name" value="Amino acid/polyamine transporter I"/>
    <property type="match status" value="1"/>
</dbReference>
<dbReference type="AlphaFoldDB" id="A0A3S4V6J5"/>
<dbReference type="STRING" id="1122997.GCA_000425285_02214"/>
<feature type="transmembrane region" description="Helical" evidence="7">
    <location>
        <begin position="102"/>
        <end position="125"/>
    </location>
</feature>
<dbReference type="PANTHER" id="PTHR42770">
    <property type="entry name" value="AMINO ACID TRANSPORTER-RELATED"/>
    <property type="match status" value="1"/>
</dbReference>
<keyword evidence="2" id="KW-0813">Transport</keyword>
<feature type="transmembrane region" description="Helical" evidence="7">
    <location>
        <begin position="59"/>
        <end position="81"/>
    </location>
</feature>
<gene>
    <name evidence="8" type="primary">gadC</name>
    <name evidence="8" type="ORF">NCTC13652_01254</name>
</gene>
<feature type="transmembrane region" description="Helical" evidence="7">
    <location>
        <begin position="247"/>
        <end position="270"/>
    </location>
</feature>
<dbReference type="InterPro" id="IPR050367">
    <property type="entry name" value="APC_superfamily"/>
</dbReference>
<dbReference type="InterPro" id="IPR002293">
    <property type="entry name" value="AA/rel_permease1"/>
</dbReference>
<feature type="transmembrane region" description="Helical" evidence="7">
    <location>
        <begin position="205"/>
        <end position="226"/>
    </location>
</feature>
<feature type="transmembrane region" description="Helical" evidence="7">
    <location>
        <begin position="145"/>
        <end position="163"/>
    </location>
</feature>
<keyword evidence="5 7" id="KW-1133">Transmembrane helix</keyword>
<evidence type="ECO:0000256" key="5">
    <source>
        <dbReference type="ARBA" id="ARBA00022989"/>
    </source>
</evidence>
<evidence type="ECO:0000256" key="2">
    <source>
        <dbReference type="ARBA" id="ARBA00022448"/>
    </source>
</evidence>